<dbReference type="GO" id="GO:0006423">
    <property type="term" value="P:cysteinyl-tRNA aminoacylation"/>
    <property type="evidence" value="ECO:0007669"/>
    <property type="project" value="InterPro"/>
</dbReference>
<evidence type="ECO:0000256" key="4">
    <source>
        <dbReference type="ARBA" id="ARBA00022598"/>
    </source>
</evidence>
<evidence type="ECO:0000256" key="7">
    <source>
        <dbReference type="ARBA" id="ARBA00022833"/>
    </source>
</evidence>
<evidence type="ECO:0000256" key="9">
    <source>
        <dbReference type="ARBA" id="ARBA00022917"/>
    </source>
</evidence>
<dbReference type="Proteomes" id="UP001465755">
    <property type="component" value="Unassembled WGS sequence"/>
</dbReference>
<keyword evidence="10" id="KW-0030">Aminoacyl-tRNA synthetase</keyword>
<dbReference type="SUPFAM" id="SSF52374">
    <property type="entry name" value="Nucleotidylyl transferase"/>
    <property type="match status" value="1"/>
</dbReference>
<protein>
    <recommendedName>
        <fullName evidence="3">cysteine--tRNA ligase</fullName>
        <ecNumber evidence="3">6.1.1.16</ecNumber>
    </recommendedName>
    <alternativeName>
        <fullName evidence="11">Cysteinyl-tRNA synthetase</fullName>
    </alternativeName>
</protein>
<dbReference type="Gene3D" id="3.40.50.620">
    <property type="entry name" value="HUPs"/>
    <property type="match status" value="1"/>
</dbReference>
<dbReference type="PANTHER" id="PTHR10890:SF25">
    <property type="entry name" value="CYSTEINE--TRNA LIGASE, CHLOROPLASTIC_MITOCHONDRIAL"/>
    <property type="match status" value="1"/>
</dbReference>
<feature type="region of interest" description="Disordered" evidence="12">
    <location>
        <begin position="383"/>
        <end position="411"/>
    </location>
</feature>
<reference evidence="14 15" key="1">
    <citation type="journal article" date="2024" name="Nat. Commun.">
        <title>Phylogenomics reveals the evolutionary origins of lichenization in chlorophyte algae.</title>
        <authorList>
            <person name="Puginier C."/>
            <person name="Libourel C."/>
            <person name="Otte J."/>
            <person name="Skaloud P."/>
            <person name="Haon M."/>
            <person name="Grisel S."/>
            <person name="Petersen M."/>
            <person name="Berrin J.G."/>
            <person name="Delaux P.M."/>
            <person name="Dal Grande F."/>
            <person name="Keller J."/>
        </authorList>
    </citation>
    <scope>NUCLEOTIDE SEQUENCE [LARGE SCALE GENOMIC DNA]</scope>
    <source>
        <strain evidence="14 15">SAG 2036</strain>
    </source>
</reference>
<sequence>MTGAAQRLLAQRCAATATREASAAEASPNNPSTAAASSSLQLYNTMSGRKEPFTLRDPSSREVLMYVCGVTVYDFSHVGHARVYTTFDLLYRVLQRLGYQVNYVRNFTDVDDKIINRANERNEDIAELSNRFITEFHSDMERLNCLQPTLEPRATDHIKCMVASIEQMLANNHAYVDGGNVWFDVGSLPGYGRLSRRSKQEAGPEDTEGQVSTGGKRAREDFALWKAGREGEPGWDSPWGRGRPGWHLECSSMIRELMGPVIDIHGGGRDLVFPHHENEIAQAQAAAGEQDREHMPHGREFVRFWVHNGFVNVDSEKMSKSLGNFFTIRDVVALYPALALRLFLLSTQYRQAVNYTQRALEEASDRLYYFYQAMHDADELLQSSDEGQTAARQASEEQAGKGPGSEALEASQKAMCDDLNTPEVLAQLAGLLKEMNDLLHTKKGRKSKDRLSRLAGMSASVRSILDLLGLWTGDTAALITEMRGLALTRAGLTEAEVADSIEQRNAARKEKDFAKGDSLREQLAQKGVMLMDGGQGTTWRPGPKLDVAQSGS</sequence>
<dbReference type="CDD" id="cd00672">
    <property type="entry name" value="CysRS_core"/>
    <property type="match status" value="1"/>
</dbReference>
<dbReference type="GO" id="GO:0046872">
    <property type="term" value="F:metal ion binding"/>
    <property type="evidence" value="ECO:0007669"/>
    <property type="project" value="UniProtKB-KW"/>
</dbReference>
<keyword evidence="4" id="KW-0436">Ligase</keyword>
<comment type="cofactor">
    <cofactor evidence="1">
        <name>Zn(2+)</name>
        <dbReference type="ChEBI" id="CHEBI:29105"/>
    </cofactor>
</comment>
<evidence type="ECO:0000256" key="11">
    <source>
        <dbReference type="ARBA" id="ARBA00031499"/>
    </source>
</evidence>
<dbReference type="InterPro" id="IPR015803">
    <property type="entry name" value="Cys-tRNA-ligase"/>
</dbReference>
<dbReference type="PANTHER" id="PTHR10890">
    <property type="entry name" value="CYSTEINYL-TRNA SYNTHETASE"/>
    <property type="match status" value="1"/>
</dbReference>
<dbReference type="InterPro" id="IPR024909">
    <property type="entry name" value="Cys-tRNA/MSH_ligase"/>
</dbReference>
<dbReference type="InterPro" id="IPR032678">
    <property type="entry name" value="tRNA-synt_1_cat_dom"/>
</dbReference>
<dbReference type="EMBL" id="JALJOQ010000052">
    <property type="protein sequence ID" value="KAK9804172.1"/>
    <property type="molecule type" value="Genomic_DNA"/>
</dbReference>
<comment type="similarity">
    <text evidence="2">Belongs to the class-I aminoacyl-tRNA synthetase family.</text>
</comment>
<gene>
    <name evidence="14" type="ORF">WJX73_008335</name>
</gene>
<evidence type="ECO:0000313" key="14">
    <source>
        <dbReference type="EMBL" id="KAK9804172.1"/>
    </source>
</evidence>
<dbReference type="GO" id="GO:0004817">
    <property type="term" value="F:cysteine-tRNA ligase activity"/>
    <property type="evidence" value="ECO:0007669"/>
    <property type="project" value="UniProtKB-EC"/>
</dbReference>
<evidence type="ECO:0000256" key="2">
    <source>
        <dbReference type="ARBA" id="ARBA00005594"/>
    </source>
</evidence>
<dbReference type="InterPro" id="IPR056411">
    <property type="entry name" value="CysS_C"/>
</dbReference>
<evidence type="ECO:0000256" key="5">
    <source>
        <dbReference type="ARBA" id="ARBA00022723"/>
    </source>
</evidence>
<dbReference type="AlphaFoldDB" id="A0AAW1P5A7"/>
<evidence type="ECO:0000256" key="6">
    <source>
        <dbReference type="ARBA" id="ARBA00022741"/>
    </source>
</evidence>
<accession>A0AAW1P5A7</accession>
<dbReference type="EC" id="6.1.1.16" evidence="3"/>
<dbReference type="Pfam" id="PF01406">
    <property type="entry name" value="tRNA-synt_1e"/>
    <property type="match status" value="1"/>
</dbReference>
<keyword evidence="15" id="KW-1185">Reference proteome</keyword>
<evidence type="ECO:0000256" key="12">
    <source>
        <dbReference type="SAM" id="MobiDB-lite"/>
    </source>
</evidence>
<dbReference type="InterPro" id="IPR009080">
    <property type="entry name" value="tRNAsynth_Ia_anticodon-bd"/>
</dbReference>
<evidence type="ECO:0000256" key="3">
    <source>
        <dbReference type="ARBA" id="ARBA00012832"/>
    </source>
</evidence>
<keyword evidence="8" id="KW-0067">ATP-binding</keyword>
<proteinExistence type="inferred from homology"/>
<keyword evidence="5" id="KW-0479">Metal-binding</keyword>
<keyword evidence="7" id="KW-0862">Zinc</keyword>
<organism evidence="14 15">
    <name type="scientific">Symbiochloris irregularis</name>
    <dbReference type="NCBI Taxonomy" id="706552"/>
    <lineage>
        <taxon>Eukaryota</taxon>
        <taxon>Viridiplantae</taxon>
        <taxon>Chlorophyta</taxon>
        <taxon>core chlorophytes</taxon>
        <taxon>Trebouxiophyceae</taxon>
        <taxon>Trebouxiales</taxon>
        <taxon>Trebouxiaceae</taxon>
        <taxon>Symbiochloris</taxon>
    </lineage>
</organism>
<evidence type="ECO:0000313" key="15">
    <source>
        <dbReference type="Proteomes" id="UP001465755"/>
    </source>
</evidence>
<dbReference type="SUPFAM" id="SSF47323">
    <property type="entry name" value="Anticodon-binding domain of a subclass of class I aminoacyl-tRNA synthetases"/>
    <property type="match status" value="1"/>
</dbReference>
<dbReference type="Gene3D" id="1.20.120.1910">
    <property type="entry name" value="Cysteine-tRNA ligase, C-terminal anti-codon recognition domain"/>
    <property type="match status" value="1"/>
</dbReference>
<evidence type="ECO:0000259" key="13">
    <source>
        <dbReference type="SMART" id="SM00840"/>
    </source>
</evidence>
<keyword evidence="6" id="KW-0547">Nucleotide-binding</keyword>
<comment type="caution">
    <text evidence="14">The sequence shown here is derived from an EMBL/GenBank/DDBJ whole genome shotgun (WGS) entry which is preliminary data.</text>
</comment>
<evidence type="ECO:0000256" key="10">
    <source>
        <dbReference type="ARBA" id="ARBA00023146"/>
    </source>
</evidence>
<dbReference type="GO" id="GO:0005737">
    <property type="term" value="C:cytoplasm"/>
    <property type="evidence" value="ECO:0007669"/>
    <property type="project" value="InterPro"/>
</dbReference>
<dbReference type="HAMAP" id="MF_00041">
    <property type="entry name" value="Cys_tRNA_synth"/>
    <property type="match status" value="1"/>
</dbReference>
<dbReference type="GO" id="GO:0005524">
    <property type="term" value="F:ATP binding"/>
    <property type="evidence" value="ECO:0007669"/>
    <property type="project" value="UniProtKB-KW"/>
</dbReference>
<dbReference type="NCBIfam" id="TIGR00435">
    <property type="entry name" value="cysS"/>
    <property type="match status" value="1"/>
</dbReference>
<name>A0AAW1P5A7_9CHLO</name>
<evidence type="ECO:0000256" key="8">
    <source>
        <dbReference type="ARBA" id="ARBA00022840"/>
    </source>
</evidence>
<dbReference type="InterPro" id="IPR015273">
    <property type="entry name" value="Cys-tRNA-synt_Ia_DALR"/>
</dbReference>
<dbReference type="Pfam" id="PF23493">
    <property type="entry name" value="CysS_C"/>
    <property type="match status" value="1"/>
</dbReference>
<feature type="compositionally biased region" description="Polar residues" evidence="12">
    <location>
        <begin position="383"/>
        <end position="392"/>
    </location>
</feature>
<feature type="domain" description="Cysteinyl-tRNA synthetase class Ia DALR" evidence="13">
    <location>
        <begin position="410"/>
        <end position="479"/>
    </location>
</feature>
<dbReference type="InterPro" id="IPR014729">
    <property type="entry name" value="Rossmann-like_a/b/a_fold"/>
</dbReference>
<evidence type="ECO:0000256" key="1">
    <source>
        <dbReference type="ARBA" id="ARBA00001947"/>
    </source>
</evidence>
<dbReference type="PRINTS" id="PR00983">
    <property type="entry name" value="TRNASYNTHCYS"/>
</dbReference>
<feature type="region of interest" description="Disordered" evidence="12">
    <location>
        <begin position="531"/>
        <end position="552"/>
    </location>
</feature>
<dbReference type="Pfam" id="PF09190">
    <property type="entry name" value="DALR_2"/>
    <property type="match status" value="1"/>
</dbReference>
<dbReference type="SMART" id="SM00840">
    <property type="entry name" value="DALR_2"/>
    <property type="match status" value="1"/>
</dbReference>
<feature type="region of interest" description="Disordered" evidence="12">
    <location>
        <begin position="194"/>
        <end position="216"/>
    </location>
</feature>
<keyword evidence="9" id="KW-0648">Protein biosynthesis</keyword>